<dbReference type="AlphaFoldDB" id="A0A9P4TZX6"/>
<sequence>MTSGSASTECKPTDSIPPLQEFEVPDSYYRLREWSRHDIKSYSEPHFHSMTSLMNLDNPILPLLEKDNWLIPDDTNPEDHEQFYKVLDTVCRLASRFIQTPALQPWWVHTMVAKPVVDPLTGIAVLKQPEGNDKARRTAMNRLLTGDIKSLRIQFWICETHNAQSREAWGTTQLENRVITDSKGERRKRIRRIPITFHRYLYDFAVSQYEKLPLFVQQAYIVGFAKTLLHELAHAVHARFHFAENRTGQISNEALHNEKEQLPEMGYSWESWLPGGASPKYLNFESSGLGRNIQWFHKEPSGERDKWGALQINDPRDNTGMAPFIFGGSANMQKFLSLLDNATWTEIEVQGLKRFHQGLLLPCRVERFQVLEKEISYREASNTGRIPIPPIPRNE</sequence>
<comment type="caution">
    <text evidence="1">The sequence shown here is derived from an EMBL/GenBank/DDBJ whole genome shotgun (WGS) entry which is preliminary data.</text>
</comment>
<evidence type="ECO:0000313" key="1">
    <source>
        <dbReference type="EMBL" id="KAF2432979.1"/>
    </source>
</evidence>
<reference evidence="1" key="1">
    <citation type="journal article" date="2020" name="Stud. Mycol.">
        <title>101 Dothideomycetes genomes: a test case for predicting lifestyles and emergence of pathogens.</title>
        <authorList>
            <person name="Haridas S."/>
            <person name="Albert R."/>
            <person name="Binder M."/>
            <person name="Bloem J."/>
            <person name="Labutti K."/>
            <person name="Salamov A."/>
            <person name="Andreopoulos B."/>
            <person name="Baker S."/>
            <person name="Barry K."/>
            <person name="Bills G."/>
            <person name="Bluhm B."/>
            <person name="Cannon C."/>
            <person name="Castanera R."/>
            <person name="Culley D."/>
            <person name="Daum C."/>
            <person name="Ezra D."/>
            <person name="Gonzalez J."/>
            <person name="Henrissat B."/>
            <person name="Kuo A."/>
            <person name="Liang C."/>
            <person name="Lipzen A."/>
            <person name="Lutzoni F."/>
            <person name="Magnuson J."/>
            <person name="Mondo S."/>
            <person name="Nolan M."/>
            <person name="Ohm R."/>
            <person name="Pangilinan J."/>
            <person name="Park H.-J."/>
            <person name="Ramirez L."/>
            <person name="Alfaro M."/>
            <person name="Sun H."/>
            <person name="Tritt A."/>
            <person name="Yoshinaga Y."/>
            <person name="Zwiers L.-H."/>
            <person name="Turgeon B."/>
            <person name="Goodwin S."/>
            <person name="Spatafora J."/>
            <person name="Crous P."/>
            <person name="Grigoriev I."/>
        </authorList>
    </citation>
    <scope>NUCLEOTIDE SEQUENCE</scope>
    <source>
        <strain evidence="1">CBS 130266</strain>
    </source>
</reference>
<name>A0A9P4TZX6_9PEZI</name>
<protein>
    <submittedName>
        <fullName evidence="1">Uncharacterized protein</fullName>
    </submittedName>
</protein>
<evidence type="ECO:0000313" key="2">
    <source>
        <dbReference type="Proteomes" id="UP000800235"/>
    </source>
</evidence>
<proteinExistence type="predicted"/>
<keyword evidence="2" id="KW-1185">Reference proteome</keyword>
<dbReference type="Proteomes" id="UP000800235">
    <property type="component" value="Unassembled WGS sequence"/>
</dbReference>
<dbReference type="EMBL" id="MU007023">
    <property type="protein sequence ID" value="KAF2432979.1"/>
    <property type="molecule type" value="Genomic_DNA"/>
</dbReference>
<gene>
    <name evidence="1" type="ORF">EJ08DRAFT_732043</name>
</gene>
<accession>A0A9P4TZX6</accession>
<organism evidence="1 2">
    <name type="scientific">Tothia fuscella</name>
    <dbReference type="NCBI Taxonomy" id="1048955"/>
    <lineage>
        <taxon>Eukaryota</taxon>
        <taxon>Fungi</taxon>
        <taxon>Dikarya</taxon>
        <taxon>Ascomycota</taxon>
        <taxon>Pezizomycotina</taxon>
        <taxon>Dothideomycetes</taxon>
        <taxon>Pleosporomycetidae</taxon>
        <taxon>Venturiales</taxon>
        <taxon>Cylindrosympodiaceae</taxon>
        <taxon>Tothia</taxon>
    </lineage>
</organism>